<dbReference type="NCBIfam" id="NF005800">
    <property type="entry name" value="PRK07650.1"/>
    <property type="match status" value="1"/>
</dbReference>
<dbReference type="InterPro" id="IPR001544">
    <property type="entry name" value="Aminotrans_IV"/>
</dbReference>
<protein>
    <submittedName>
        <fullName evidence="7">4-amino-4-deoxychorismate lyase</fullName>
    </submittedName>
</protein>
<dbReference type="GO" id="GO:0046394">
    <property type="term" value="P:carboxylic acid biosynthetic process"/>
    <property type="evidence" value="ECO:0007669"/>
    <property type="project" value="UniProtKB-ARBA"/>
</dbReference>
<dbReference type="EMBL" id="FMTT01000034">
    <property type="protein sequence ID" value="SCW72089.1"/>
    <property type="molecule type" value="Genomic_DNA"/>
</dbReference>
<dbReference type="Proteomes" id="UP000198601">
    <property type="component" value="Unassembled WGS sequence"/>
</dbReference>
<keyword evidence="8" id="KW-1185">Reference proteome</keyword>
<dbReference type="InterPro" id="IPR050571">
    <property type="entry name" value="Class-IV_PLP-Dep_Aminotrnsfr"/>
</dbReference>
<dbReference type="GO" id="GO:0005829">
    <property type="term" value="C:cytosol"/>
    <property type="evidence" value="ECO:0007669"/>
    <property type="project" value="TreeGrafter"/>
</dbReference>
<dbReference type="SUPFAM" id="SSF56752">
    <property type="entry name" value="D-aminoacid aminotransferase-like PLP-dependent enzymes"/>
    <property type="match status" value="1"/>
</dbReference>
<evidence type="ECO:0000256" key="5">
    <source>
        <dbReference type="RuleBase" id="RU004106"/>
    </source>
</evidence>
<dbReference type="AlphaFoldDB" id="A0A1G4SUX8"/>
<dbReference type="RefSeq" id="WP_090674538.1">
    <property type="nucleotide sequence ID" value="NZ_FMTT01000034.1"/>
</dbReference>
<sequence length="304" mass="34187">MKIDLNGNVIEEQKAVVSVYDHGFLYGMGLFETFRTYGGRPFLLEWHLERLAAGCRELDIRYVPDPDGLQARVRRLLEANALTDAYFRFTVTAGTDILGLPVEPYKHPTEILYIKSLPPIDSSVYSSGKPLQLLESRRNSPEGTIRHKSLHYMNNILAKQELRRYPWAAQAEGLLLDAQGFLSEGIVSNVFFVRGGELHTPSVETGLLPGITRRYVMKVARETGLSVSEGLYRWEDLTGADEVFLTNSIQEIIPVTRLLDREGKGHTVGDGTAGPVTARLLSRYRNVCSWYGIIAEAKEENDER</sequence>
<evidence type="ECO:0000256" key="4">
    <source>
        <dbReference type="ARBA" id="ARBA00022898"/>
    </source>
</evidence>
<dbReference type="InterPro" id="IPR043131">
    <property type="entry name" value="BCAT-like_N"/>
</dbReference>
<evidence type="ECO:0000256" key="6">
    <source>
        <dbReference type="RuleBase" id="RU004516"/>
    </source>
</evidence>
<accession>A0A1G4SUX8</accession>
<dbReference type="PANTHER" id="PTHR42743:SF11">
    <property type="entry name" value="AMINODEOXYCHORISMATE LYASE"/>
    <property type="match status" value="1"/>
</dbReference>
<name>A0A1G4SUX8_9BACL</name>
<dbReference type="Gene3D" id="3.30.470.10">
    <property type="match status" value="1"/>
</dbReference>
<evidence type="ECO:0000313" key="7">
    <source>
        <dbReference type="EMBL" id="SCW72089.1"/>
    </source>
</evidence>
<dbReference type="InterPro" id="IPR018300">
    <property type="entry name" value="Aminotrans_IV_CS"/>
</dbReference>
<comment type="similarity">
    <text evidence="2 5">Belongs to the class-IV pyridoxal-phosphate-dependent aminotransferase family.</text>
</comment>
<reference evidence="8" key="1">
    <citation type="submission" date="2016-10" db="EMBL/GenBank/DDBJ databases">
        <authorList>
            <person name="Varghese N."/>
            <person name="Submissions S."/>
        </authorList>
    </citation>
    <scope>NUCLEOTIDE SEQUENCE [LARGE SCALE GENOMIC DNA]</scope>
    <source>
        <strain evidence="8">CGMCC 1.8946</strain>
    </source>
</reference>
<dbReference type="InterPro" id="IPR036038">
    <property type="entry name" value="Aminotransferase-like"/>
</dbReference>
<keyword evidence="4 6" id="KW-0663">Pyridoxal phosphate</keyword>
<dbReference type="OrthoDB" id="9805628at2"/>
<dbReference type="InterPro" id="IPR043132">
    <property type="entry name" value="BCAT-like_C"/>
</dbReference>
<dbReference type="PROSITE" id="PS00770">
    <property type="entry name" value="AA_TRANSFER_CLASS_4"/>
    <property type="match status" value="1"/>
</dbReference>
<comment type="cofactor">
    <cofactor evidence="1 6">
        <name>pyridoxal 5'-phosphate</name>
        <dbReference type="ChEBI" id="CHEBI:597326"/>
    </cofactor>
</comment>
<organism evidence="7 8">
    <name type="scientific">Paenibacillus tianmuensis</name>
    <dbReference type="NCBI Taxonomy" id="624147"/>
    <lineage>
        <taxon>Bacteria</taxon>
        <taxon>Bacillati</taxon>
        <taxon>Bacillota</taxon>
        <taxon>Bacilli</taxon>
        <taxon>Bacillales</taxon>
        <taxon>Paenibacillaceae</taxon>
        <taxon>Paenibacillus</taxon>
    </lineage>
</organism>
<dbReference type="PANTHER" id="PTHR42743">
    <property type="entry name" value="AMINO-ACID AMINOTRANSFERASE"/>
    <property type="match status" value="1"/>
</dbReference>
<dbReference type="GO" id="GO:0016829">
    <property type="term" value="F:lyase activity"/>
    <property type="evidence" value="ECO:0007669"/>
    <property type="project" value="UniProtKB-KW"/>
</dbReference>
<dbReference type="GO" id="GO:0008652">
    <property type="term" value="P:amino acid biosynthetic process"/>
    <property type="evidence" value="ECO:0007669"/>
    <property type="project" value="UniProtKB-ARBA"/>
</dbReference>
<proteinExistence type="inferred from homology"/>
<evidence type="ECO:0000313" key="8">
    <source>
        <dbReference type="Proteomes" id="UP000198601"/>
    </source>
</evidence>
<gene>
    <name evidence="7" type="ORF">SAMN04487970_10349</name>
</gene>
<comment type="subunit">
    <text evidence="3">Homodimer.</text>
</comment>
<dbReference type="FunFam" id="3.20.10.10:FF:000002">
    <property type="entry name" value="D-alanine aminotransferase"/>
    <property type="match status" value="1"/>
</dbReference>
<evidence type="ECO:0000256" key="3">
    <source>
        <dbReference type="ARBA" id="ARBA00011738"/>
    </source>
</evidence>
<dbReference type="CDD" id="cd00449">
    <property type="entry name" value="PLPDE_IV"/>
    <property type="match status" value="1"/>
</dbReference>
<dbReference type="Pfam" id="PF01063">
    <property type="entry name" value="Aminotran_4"/>
    <property type="match status" value="1"/>
</dbReference>
<keyword evidence="7" id="KW-0456">Lyase</keyword>
<evidence type="ECO:0000256" key="1">
    <source>
        <dbReference type="ARBA" id="ARBA00001933"/>
    </source>
</evidence>
<dbReference type="Gene3D" id="3.20.10.10">
    <property type="entry name" value="D-amino Acid Aminotransferase, subunit A, domain 2"/>
    <property type="match status" value="1"/>
</dbReference>
<evidence type="ECO:0000256" key="2">
    <source>
        <dbReference type="ARBA" id="ARBA00009320"/>
    </source>
</evidence>
<dbReference type="STRING" id="624147.SAMN04487970_10349"/>